<dbReference type="EMBL" id="NILC01000021">
    <property type="protein sequence ID" value="TWL28834.1"/>
    <property type="molecule type" value="Genomic_DNA"/>
</dbReference>
<protein>
    <submittedName>
        <fullName evidence="1">Uncharacterized protein</fullName>
    </submittedName>
</protein>
<gene>
    <name evidence="1" type="ORF">CHCC16736_3436</name>
</gene>
<evidence type="ECO:0000313" key="1">
    <source>
        <dbReference type="EMBL" id="TWL28834.1"/>
    </source>
</evidence>
<dbReference type="Proteomes" id="UP000435910">
    <property type="component" value="Unassembled WGS sequence"/>
</dbReference>
<reference evidence="1 2" key="1">
    <citation type="submission" date="2019-06" db="EMBL/GenBank/DDBJ databases">
        <title>Genome sequence analysis of &gt;100 Bacillus licheniformis strains suggests intrinsic resistance to this species.</title>
        <authorList>
            <person name="Wels M."/>
            <person name="Siezen R.J."/>
            <person name="Johansen E."/>
            <person name="Stuer-Lauridsen B."/>
            <person name="Bjerre K."/>
            <person name="Nielsen B.K.K."/>
        </authorList>
    </citation>
    <scope>NUCLEOTIDE SEQUENCE [LARGE SCALE GENOMIC DNA]</scope>
    <source>
        <strain evidence="1 2">BAC-16736</strain>
    </source>
</reference>
<dbReference type="AlphaFoldDB" id="A0A8B5YEU4"/>
<sequence length="43" mass="5011">MFYMLKRFTRITFAILYIEPNDAAPTLFSPVFVFFSPGLSTFI</sequence>
<proteinExistence type="predicted"/>
<evidence type="ECO:0000313" key="2">
    <source>
        <dbReference type="Proteomes" id="UP000435910"/>
    </source>
</evidence>
<accession>A0A8B5YEU4</accession>
<comment type="caution">
    <text evidence="1">The sequence shown here is derived from an EMBL/GenBank/DDBJ whole genome shotgun (WGS) entry which is preliminary data.</text>
</comment>
<name>A0A8B5YEU4_BACLI</name>
<organism evidence="1 2">
    <name type="scientific">Bacillus licheniformis</name>
    <dbReference type="NCBI Taxonomy" id="1402"/>
    <lineage>
        <taxon>Bacteria</taxon>
        <taxon>Bacillati</taxon>
        <taxon>Bacillota</taxon>
        <taxon>Bacilli</taxon>
        <taxon>Bacillales</taxon>
        <taxon>Bacillaceae</taxon>
        <taxon>Bacillus</taxon>
    </lineage>
</organism>